<comment type="caution">
    <text evidence="1">The sequence shown here is derived from an EMBL/GenBank/DDBJ whole genome shotgun (WGS) entry which is preliminary data.</text>
</comment>
<reference evidence="1" key="1">
    <citation type="journal article" date="2012" name="PLoS ONE">
        <title>Gene sets for utilization of primary and secondary nutrition supplies in the distal gut of endangered iberian lynx.</title>
        <authorList>
            <person name="Alcaide M."/>
            <person name="Messina E."/>
            <person name="Richter M."/>
            <person name="Bargiela R."/>
            <person name="Peplies J."/>
            <person name="Huws S.A."/>
            <person name="Newbold C.J."/>
            <person name="Golyshin P.N."/>
            <person name="Simon M.A."/>
            <person name="Lopez G."/>
            <person name="Yakimov M.M."/>
            <person name="Ferrer M."/>
        </authorList>
    </citation>
    <scope>NUCLEOTIDE SEQUENCE</scope>
</reference>
<organism evidence="1">
    <name type="scientific">gut metagenome</name>
    <dbReference type="NCBI Taxonomy" id="749906"/>
    <lineage>
        <taxon>unclassified sequences</taxon>
        <taxon>metagenomes</taxon>
        <taxon>organismal metagenomes</taxon>
    </lineage>
</organism>
<proteinExistence type="predicted"/>
<sequence length="40" mass="4948">MQRYNKILYLQNFSDFFFKKMRFSSFFPHFSRFSAILAVS</sequence>
<dbReference type="AlphaFoldDB" id="J9GTC5"/>
<gene>
    <name evidence="1" type="ORF">EVA_08349</name>
</gene>
<dbReference type="EMBL" id="AMCI01002122">
    <property type="protein sequence ID" value="EJX03545.1"/>
    <property type="molecule type" value="Genomic_DNA"/>
</dbReference>
<evidence type="ECO:0000313" key="1">
    <source>
        <dbReference type="EMBL" id="EJX03545.1"/>
    </source>
</evidence>
<name>J9GTC5_9ZZZZ</name>
<protein>
    <submittedName>
        <fullName evidence="1">Uncharacterized protein</fullName>
    </submittedName>
</protein>
<accession>J9GTC5</accession>